<reference evidence="2 3" key="1">
    <citation type="journal article" date="2018" name="New Phytol.">
        <title>Phylogenomics of Endogonaceae and evolution of mycorrhizas within Mucoromycota.</title>
        <authorList>
            <person name="Chang Y."/>
            <person name="Desiro A."/>
            <person name="Na H."/>
            <person name="Sandor L."/>
            <person name="Lipzen A."/>
            <person name="Clum A."/>
            <person name="Barry K."/>
            <person name="Grigoriev I.V."/>
            <person name="Martin F.M."/>
            <person name="Stajich J.E."/>
            <person name="Smith M.E."/>
            <person name="Bonito G."/>
            <person name="Spatafora J.W."/>
        </authorList>
    </citation>
    <scope>NUCLEOTIDE SEQUENCE [LARGE SCALE GENOMIC DNA]</scope>
    <source>
        <strain evidence="2 3">AD002</strain>
    </source>
</reference>
<dbReference type="GO" id="GO:0030544">
    <property type="term" value="F:Hsp70 protein binding"/>
    <property type="evidence" value="ECO:0007669"/>
    <property type="project" value="TreeGrafter"/>
</dbReference>
<organism evidence="2 3">
    <name type="scientific">Jimgerdemannia flammicorona</name>
    <dbReference type="NCBI Taxonomy" id="994334"/>
    <lineage>
        <taxon>Eukaryota</taxon>
        <taxon>Fungi</taxon>
        <taxon>Fungi incertae sedis</taxon>
        <taxon>Mucoromycota</taxon>
        <taxon>Mucoromycotina</taxon>
        <taxon>Endogonomycetes</taxon>
        <taxon>Endogonales</taxon>
        <taxon>Endogonaceae</taxon>
        <taxon>Jimgerdemannia</taxon>
    </lineage>
</organism>
<dbReference type="AlphaFoldDB" id="A0A433QDH6"/>
<dbReference type="PANTHER" id="PTHR15600">
    <property type="entry name" value="SACSIN"/>
    <property type="match status" value="1"/>
</dbReference>
<sequence length="73" mass="8505">MSGFESFQQREPITVRIKGILTEYPDGSQILREILQNSDDAGSTEQVTTVYSSFRTRNRRRRVTEQANINHFQ</sequence>
<accession>A0A433QDH6</accession>
<dbReference type="InterPro" id="IPR058210">
    <property type="entry name" value="SACS/Nov_dom"/>
</dbReference>
<dbReference type="Proteomes" id="UP000274822">
    <property type="component" value="Unassembled WGS sequence"/>
</dbReference>
<gene>
    <name evidence="2" type="ORF">BC938DRAFT_482626</name>
</gene>
<dbReference type="PANTHER" id="PTHR15600:SF42">
    <property type="entry name" value="SACSIN"/>
    <property type="match status" value="1"/>
</dbReference>
<dbReference type="EMBL" id="RBNJ01007621">
    <property type="protein sequence ID" value="RUS27865.1"/>
    <property type="molecule type" value="Genomic_DNA"/>
</dbReference>
<evidence type="ECO:0000313" key="3">
    <source>
        <dbReference type="Proteomes" id="UP000274822"/>
    </source>
</evidence>
<dbReference type="InterPro" id="IPR052972">
    <property type="entry name" value="Sacsin_chaperone_reg"/>
</dbReference>
<protein>
    <recommendedName>
        <fullName evidence="1">Sacsin/Nov domain-containing protein</fullName>
    </recommendedName>
</protein>
<keyword evidence="3" id="KW-1185">Reference proteome</keyword>
<dbReference type="InterPro" id="IPR036890">
    <property type="entry name" value="HATPase_C_sf"/>
</dbReference>
<evidence type="ECO:0000259" key="1">
    <source>
        <dbReference type="Pfam" id="PF25794"/>
    </source>
</evidence>
<comment type="caution">
    <text evidence="2">The sequence shown here is derived from an EMBL/GenBank/DDBJ whole genome shotgun (WGS) entry which is preliminary data.</text>
</comment>
<dbReference type="SUPFAM" id="SSF55874">
    <property type="entry name" value="ATPase domain of HSP90 chaperone/DNA topoisomerase II/histidine kinase"/>
    <property type="match status" value="1"/>
</dbReference>
<dbReference type="Pfam" id="PF25794">
    <property type="entry name" value="SACS"/>
    <property type="match status" value="1"/>
</dbReference>
<proteinExistence type="predicted"/>
<feature type="domain" description="Sacsin/Nov" evidence="1">
    <location>
        <begin position="10"/>
        <end position="50"/>
    </location>
</feature>
<name>A0A433QDH6_9FUNG</name>
<evidence type="ECO:0000313" key="2">
    <source>
        <dbReference type="EMBL" id="RUS27865.1"/>
    </source>
</evidence>